<name>A0A8H7NMW0_BIOOC</name>
<dbReference type="GO" id="GO:0043041">
    <property type="term" value="P:amino acid activation for nonribosomal peptide biosynthetic process"/>
    <property type="evidence" value="ECO:0007669"/>
    <property type="project" value="TreeGrafter"/>
</dbReference>
<dbReference type="SUPFAM" id="SSF56801">
    <property type="entry name" value="Acetyl-CoA synthetase-like"/>
    <property type="match status" value="1"/>
</dbReference>
<organism evidence="5 6">
    <name type="scientific">Bionectria ochroleuca</name>
    <name type="common">Gliocladium roseum</name>
    <dbReference type="NCBI Taxonomy" id="29856"/>
    <lineage>
        <taxon>Eukaryota</taxon>
        <taxon>Fungi</taxon>
        <taxon>Dikarya</taxon>
        <taxon>Ascomycota</taxon>
        <taxon>Pezizomycotina</taxon>
        <taxon>Sordariomycetes</taxon>
        <taxon>Hypocreomycetidae</taxon>
        <taxon>Hypocreales</taxon>
        <taxon>Bionectriaceae</taxon>
        <taxon>Clonostachys</taxon>
    </lineage>
</organism>
<evidence type="ECO:0000256" key="2">
    <source>
        <dbReference type="ARBA" id="ARBA00022553"/>
    </source>
</evidence>
<dbReference type="InterPro" id="IPR000873">
    <property type="entry name" value="AMP-dep_synth/lig_dom"/>
</dbReference>
<dbReference type="GO" id="GO:0016874">
    <property type="term" value="F:ligase activity"/>
    <property type="evidence" value="ECO:0007669"/>
    <property type="project" value="UniProtKB-KW"/>
</dbReference>
<dbReference type="Gene3D" id="3.30.300.30">
    <property type="match status" value="1"/>
</dbReference>
<comment type="caution">
    <text evidence="5">The sequence shown here is derived from an EMBL/GenBank/DDBJ whole genome shotgun (WGS) entry which is preliminary data.</text>
</comment>
<dbReference type="InterPro" id="IPR020806">
    <property type="entry name" value="PKS_PP-bd"/>
</dbReference>
<dbReference type="PANTHER" id="PTHR45527:SF1">
    <property type="entry name" value="FATTY ACID SYNTHASE"/>
    <property type="match status" value="1"/>
</dbReference>
<keyword evidence="1" id="KW-0596">Phosphopantetheine</keyword>
<dbReference type="SMART" id="SM00823">
    <property type="entry name" value="PKS_PP"/>
    <property type="match status" value="1"/>
</dbReference>
<dbReference type="GO" id="GO:0044550">
    <property type="term" value="P:secondary metabolite biosynthetic process"/>
    <property type="evidence" value="ECO:0007669"/>
    <property type="project" value="TreeGrafter"/>
</dbReference>
<evidence type="ECO:0000259" key="4">
    <source>
        <dbReference type="PROSITE" id="PS50075"/>
    </source>
</evidence>
<evidence type="ECO:0000256" key="1">
    <source>
        <dbReference type="ARBA" id="ARBA00022450"/>
    </source>
</evidence>
<keyword evidence="2" id="KW-0597">Phosphoprotein</keyword>
<dbReference type="PROSITE" id="PS50075">
    <property type="entry name" value="CARRIER"/>
    <property type="match status" value="1"/>
</dbReference>
<feature type="domain" description="Carrier" evidence="4">
    <location>
        <begin position="330"/>
        <end position="406"/>
    </location>
</feature>
<dbReference type="PANTHER" id="PTHR45527">
    <property type="entry name" value="NONRIBOSOMAL PEPTIDE SYNTHETASE"/>
    <property type="match status" value="1"/>
</dbReference>
<dbReference type="InterPro" id="IPR036736">
    <property type="entry name" value="ACP-like_sf"/>
</dbReference>
<evidence type="ECO:0000313" key="6">
    <source>
        <dbReference type="Proteomes" id="UP000616885"/>
    </source>
</evidence>
<dbReference type="EMBL" id="JADCTT010000001">
    <property type="protein sequence ID" value="KAF9759042.1"/>
    <property type="molecule type" value="Genomic_DNA"/>
</dbReference>
<dbReference type="SUPFAM" id="SSF47336">
    <property type="entry name" value="ACP-like"/>
    <property type="match status" value="1"/>
</dbReference>
<dbReference type="Proteomes" id="UP000616885">
    <property type="component" value="Unassembled WGS sequence"/>
</dbReference>
<proteinExistence type="predicted"/>
<accession>A0A8H7NMW0</accession>
<evidence type="ECO:0000313" key="5">
    <source>
        <dbReference type="EMBL" id="KAF9759042.1"/>
    </source>
</evidence>
<dbReference type="AlphaFoldDB" id="A0A8H7NMW0"/>
<sequence>MTAGGCLCIPSETETSNNITSSMISYNANFADLTPSVASTLSPTDLVTLDHLLFSGEALTSHLAAQWAERVTVLNTYGPAECSVKATFEEVGKTSGSTSAASIGRGFGMCTWIVKSTNHNQLVPFGAAGELLLEGPLVGAGYLGDPAKTEAAFIEDPTWLARGGPGYAGRRGHLYKTGDIVRYNSDGCMTFLGRKDAQVKINGQRLELGDVEYHVRSNIIHDGLVQVFAEIIKPQGSKKSLLLAFVYTGGKVLSSNKQRVEKTKKLTAGLDERLGSKVPSFMIPAGYLLIDHIPMTTTGKTDRRRLREMGQELTFEQVMSLNSRQAQHKPPSTTTEKRLQRLWASVLGVKADSISANDSFLRIGGDSIGAMKLVGLSREEGLSLTVTDIFKQPKLCDLALVLTEVSSTDFDTIEPFSLLDHDIDSQVARNKVAELCQVDSYQIQDIFPCTPLQEGLLALTAKRAGDYVARYEMPLRRLLT</sequence>
<dbReference type="Gene3D" id="1.10.1200.10">
    <property type="entry name" value="ACP-like"/>
    <property type="match status" value="1"/>
</dbReference>
<keyword evidence="3" id="KW-0436">Ligase</keyword>
<reference evidence="5" key="1">
    <citation type="submission" date="2020-10" db="EMBL/GenBank/DDBJ databases">
        <title>High-Quality Genome Resource of Clonostachys rosea strain S41 by Oxford Nanopore Long-Read Sequencing.</title>
        <authorList>
            <person name="Wang H."/>
        </authorList>
    </citation>
    <scope>NUCLEOTIDE SEQUENCE</scope>
    <source>
        <strain evidence="5">S41</strain>
    </source>
</reference>
<dbReference type="Pfam" id="PF00550">
    <property type="entry name" value="PP-binding"/>
    <property type="match status" value="1"/>
</dbReference>
<dbReference type="FunFam" id="1.10.1200.10:FF:000005">
    <property type="entry name" value="Nonribosomal peptide synthetase 1"/>
    <property type="match status" value="1"/>
</dbReference>
<dbReference type="GO" id="GO:0031177">
    <property type="term" value="F:phosphopantetheine binding"/>
    <property type="evidence" value="ECO:0007669"/>
    <property type="project" value="InterPro"/>
</dbReference>
<evidence type="ECO:0000256" key="3">
    <source>
        <dbReference type="ARBA" id="ARBA00022598"/>
    </source>
</evidence>
<dbReference type="GO" id="GO:0005737">
    <property type="term" value="C:cytoplasm"/>
    <property type="evidence" value="ECO:0007669"/>
    <property type="project" value="TreeGrafter"/>
</dbReference>
<dbReference type="Gene3D" id="3.40.50.12780">
    <property type="entry name" value="N-terminal domain of ligase-like"/>
    <property type="match status" value="1"/>
</dbReference>
<dbReference type="InterPro" id="IPR045851">
    <property type="entry name" value="AMP-bd_C_sf"/>
</dbReference>
<protein>
    <recommendedName>
        <fullName evidence="4">Carrier domain-containing protein</fullName>
    </recommendedName>
</protein>
<gene>
    <name evidence="5" type="ORF">IM811_000736</name>
</gene>
<dbReference type="InterPro" id="IPR042099">
    <property type="entry name" value="ANL_N_sf"/>
</dbReference>
<dbReference type="InterPro" id="IPR009081">
    <property type="entry name" value="PP-bd_ACP"/>
</dbReference>
<dbReference type="Pfam" id="PF00501">
    <property type="entry name" value="AMP-binding"/>
    <property type="match status" value="1"/>
</dbReference>